<dbReference type="Proteomes" id="UP000499080">
    <property type="component" value="Unassembled WGS sequence"/>
</dbReference>
<comment type="caution">
    <text evidence="1">The sequence shown here is derived from an EMBL/GenBank/DDBJ whole genome shotgun (WGS) entry which is preliminary data.</text>
</comment>
<keyword evidence="2" id="KW-1185">Reference proteome</keyword>
<dbReference type="EMBL" id="BGPR01124639">
    <property type="protein sequence ID" value="GBN30130.1"/>
    <property type="molecule type" value="Genomic_DNA"/>
</dbReference>
<sequence>MELYFRLHLSYLASKSELLAQRFCLCGALTSYTPCHPRQGRDGLVVASRLWCWRAPGSKPDSTEDPPCMGPVVRQILRWRGVEAWRGGCHLRCRHLTLVQNHEVRPKIALVLLQSGTLI</sequence>
<reference evidence="1 2" key="1">
    <citation type="journal article" date="2019" name="Sci. Rep.">
        <title>Orb-weaving spider Araneus ventricosus genome elucidates the spidroin gene catalogue.</title>
        <authorList>
            <person name="Kono N."/>
            <person name="Nakamura H."/>
            <person name="Ohtoshi R."/>
            <person name="Moran D.A.P."/>
            <person name="Shinohara A."/>
            <person name="Yoshida Y."/>
            <person name="Fujiwara M."/>
            <person name="Mori M."/>
            <person name="Tomita M."/>
            <person name="Arakawa K."/>
        </authorList>
    </citation>
    <scope>NUCLEOTIDE SEQUENCE [LARGE SCALE GENOMIC DNA]</scope>
</reference>
<organism evidence="1 2">
    <name type="scientific">Araneus ventricosus</name>
    <name type="common">Orbweaver spider</name>
    <name type="synonym">Epeira ventricosa</name>
    <dbReference type="NCBI Taxonomy" id="182803"/>
    <lineage>
        <taxon>Eukaryota</taxon>
        <taxon>Metazoa</taxon>
        <taxon>Ecdysozoa</taxon>
        <taxon>Arthropoda</taxon>
        <taxon>Chelicerata</taxon>
        <taxon>Arachnida</taxon>
        <taxon>Araneae</taxon>
        <taxon>Araneomorphae</taxon>
        <taxon>Entelegynae</taxon>
        <taxon>Araneoidea</taxon>
        <taxon>Araneidae</taxon>
        <taxon>Araneus</taxon>
    </lineage>
</organism>
<gene>
    <name evidence="1" type="ORF">AVEN_185316_1</name>
</gene>
<evidence type="ECO:0000313" key="2">
    <source>
        <dbReference type="Proteomes" id="UP000499080"/>
    </source>
</evidence>
<evidence type="ECO:0000313" key="1">
    <source>
        <dbReference type="EMBL" id="GBN30130.1"/>
    </source>
</evidence>
<dbReference type="AlphaFoldDB" id="A0A4Y2MUU0"/>
<proteinExistence type="predicted"/>
<protein>
    <submittedName>
        <fullName evidence="1">Uncharacterized protein</fullName>
    </submittedName>
</protein>
<accession>A0A4Y2MUU0</accession>
<name>A0A4Y2MUU0_ARAVE</name>